<comment type="caution">
    <text evidence="1">The sequence shown here is derived from an EMBL/GenBank/DDBJ whole genome shotgun (WGS) entry which is preliminary data.</text>
</comment>
<accession>X1C7J1</accession>
<name>X1C7J1_9ZZZZ</name>
<organism evidence="1">
    <name type="scientific">marine sediment metagenome</name>
    <dbReference type="NCBI Taxonomy" id="412755"/>
    <lineage>
        <taxon>unclassified sequences</taxon>
        <taxon>metagenomes</taxon>
        <taxon>ecological metagenomes</taxon>
    </lineage>
</organism>
<feature type="non-terminal residue" evidence="1">
    <location>
        <position position="48"/>
    </location>
</feature>
<protein>
    <submittedName>
        <fullName evidence="1">Uncharacterized protein</fullName>
    </submittedName>
</protein>
<sequence length="48" mass="5330">MLETLINLFPQLLLFFASSISALDSLGEFEIDQCVRVVQTCASCSYVN</sequence>
<dbReference type="AlphaFoldDB" id="X1C7J1"/>
<reference evidence="1" key="1">
    <citation type="journal article" date="2014" name="Front. Microbiol.">
        <title>High frequency of phylogenetically diverse reductive dehalogenase-homologous genes in deep subseafloor sedimentary metagenomes.</title>
        <authorList>
            <person name="Kawai M."/>
            <person name="Futagami T."/>
            <person name="Toyoda A."/>
            <person name="Takaki Y."/>
            <person name="Nishi S."/>
            <person name="Hori S."/>
            <person name="Arai W."/>
            <person name="Tsubouchi T."/>
            <person name="Morono Y."/>
            <person name="Uchiyama I."/>
            <person name="Ito T."/>
            <person name="Fujiyama A."/>
            <person name="Inagaki F."/>
            <person name="Takami H."/>
        </authorList>
    </citation>
    <scope>NUCLEOTIDE SEQUENCE</scope>
    <source>
        <strain evidence="1">Expedition CK06-06</strain>
    </source>
</reference>
<dbReference type="EMBL" id="BART01023099">
    <property type="protein sequence ID" value="GAH04006.1"/>
    <property type="molecule type" value="Genomic_DNA"/>
</dbReference>
<evidence type="ECO:0000313" key="1">
    <source>
        <dbReference type="EMBL" id="GAH04006.1"/>
    </source>
</evidence>
<proteinExistence type="predicted"/>
<gene>
    <name evidence="1" type="ORF">S01H4_42117</name>
</gene>